<feature type="transmembrane region" description="Helical" evidence="1">
    <location>
        <begin position="37"/>
        <end position="58"/>
    </location>
</feature>
<keyword evidence="1" id="KW-1133">Transmembrane helix</keyword>
<evidence type="ECO:0000313" key="3">
    <source>
        <dbReference type="Proteomes" id="UP000324595"/>
    </source>
</evidence>
<keyword evidence="3" id="KW-1185">Reference proteome</keyword>
<evidence type="ECO:0000313" key="2">
    <source>
        <dbReference type="EMBL" id="TYP93588.1"/>
    </source>
</evidence>
<keyword evidence="1" id="KW-0812">Transmembrane</keyword>
<dbReference type="Proteomes" id="UP000324595">
    <property type="component" value="Unassembled WGS sequence"/>
</dbReference>
<keyword evidence="1" id="KW-0472">Membrane</keyword>
<dbReference type="AlphaFoldDB" id="A0A5D3YJ99"/>
<feature type="transmembrane region" description="Helical" evidence="1">
    <location>
        <begin position="12"/>
        <end position="31"/>
    </location>
</feature>
<reference evidence="2 3" key="1">
    <citation type="submission" date="2019-07" db="EMBL/GenBank/DDBJ databases">
        <title>Genomic Encyclopedia of Archaeal and Bacterial Type Strains, Phase II (KMG-II): from individual species to whole genera.</title>
        <authorList>
            <person name="Goeker M."/>
        </authorList>
    </citation>
    <scope>NUCLEOTIDE SEQUENCE [LARGE SCALE GENOMIC DNA]</scope>
    <source>
        <strain evidence="2 3">DSM 21935</strain>
    </source>
</reference>
<accession>A0A5D3YJ99</accession>
<evidence type="ECO:0000256" key="1">
    <source>
        <dbReference type="SAM" id="Phobius"/>
    </source>
</evidence>
<protein>
    <submittedName>
        <fullName evidence="2">Uncharacterized protein</fullName>
    </submittedName>
</protein>
<proteinExistence type="predicted"/>
<gene>
    <name evidence="2" type="ORF">LX73_1294</name>
</gene>
<organism evidence="2 3">
    <name type="scientific">Fodinibius salinus</name>
    <dbReference type="NCBI Taxonomy" id="860790"/>
    <lineage>
        <taxon>Bacteria</taxon>
        <taxon>Pseudomonadati</taxon>
        <taxon>Balneolota</taxon>
        <taxon>Balneolia</taxon>
        <taxon>Balneolales</taxon>
        <taxon>Balneolaceae</taxon>
        <taxon>Fodinibius</taxon>
    </lineage>
</organism>
<dbReference type="EMBL" id="VNHY01000002">
    <property type="protein sequence ID" value="TYP93588.1"/>
    <property type="molecule type" value="Genomic_DNA"/>
</dbReference>
<sequence length="60" mass="6151">MTVRPYPVSSKFVLTLVSLGLGLGGLLLYGFDIAGGALAALSAVPLLNTVSATTTAFFNY</sequence>
<comment type="caution">
    <text evidence="2">The sequence shown here is derived from an EMBL/GenBank/DDBJ whole genome shotgun (WGS) entry which is preliminary data.</text>
</comment>
<name>A0A5D3YJ99_9BACT</name>